<proteinExistence type="predicted"/>
<feature type="region of interest" description="Disordered" evidence="1">
    <location>
        <begin position="1"/>
        <end position="61"/>
    </location>
</feature>
<accession>A0A0L6UGZ5</accession>
<gene>
    <name evidence="2" type="ORF">VP01_6114g2</name>
</gene>
<comment type="caution">
    <text evidence="2">The sequence shown here is derived from an EMBL/GenBank/DDBJ whole genome shotgun (WGS) entry which is preliminary data.</text>
</comment>
<dbReference type="EMBL" id="LAVV01011402">
    <property type="protein sequence ID" value="KNZ47811.1"/>
    <property type="molecule type" value="Genomic_DNA"/>
</dbReference>
<dbReference type="AlphaFoldDB" id="A0A0L6UGZ5"/>
<evidence type="ECO:0000313" key="2">
    <source>
        <dbReference type="EMBL" id="KNZ47811.1"/>
    </source>
</evidence>
<keyword evidence="3" id="KW-1185">Reference proteome</keyword>
<dbReference type="VEuPathDB" id="FungiDB:VP01_6114g2"/>
<name>A0A0L6UGZ5_9BASI</name>
<evidence type="ECO:0000313" key="3">
    <source>
        <dbReference type="Proteomes" id="UP000037035"/>
    </source>
</evidence>
<protein>
    <submittedName>
        <fullName evidence="2">Uncharacterized protein</fullName>
    </submittedName>
</protein>
<sequence>MMPTEEDALDLYQNSALGLYEGELEPGNRDNSPSTSEEEDQFDDDNADMDDLDDGTMLGGSDFSDALDEEVGNTIVMLVPLFYCLNLFRPQSLDNANDLDKEARNLMIFLNSGAPDLGLPEGDSHIINAGGARGEIEDNLEDEDGGSVADRAHAGDNGFEGSSLDFGDEVVINTGIQTAPVDLGGHHTLLFKFITSFFFFKKKNLTQIKPQITYLVNSRWESLPTLFWSKTPAGLPVVKVSLALIVGWNFDMDPSTSGSLPSKMFLEEGLARLLSIFMAQLHTVSGQFTLIWFKVRMDPRLHSRTNQFPLLANLIGTWLINECWQNFNDATSHASKMVQ</sequence>
<evidence type="ECO:0000256" key="1">
    <source>
        <dbReference type="SAM" id="MobiDB-lite"/>
    </source>
</evidence>
<dbReference type="OrthoDB" id="10665630at2759"/>
<dbReference type="STRING" id="27349.A0A0L6UGZ5"/>
<organism evidence="2 3">
    <name type="scientific">Puccinia sorghi</name>
    <dbReference type="NCBI Taxonomy" id="27349"/>
    <lineage>
        <taxon>Eukaryota</taxon>
        <taxon>Fungi</taxon>
        <taxon>Dikarya</taxon>
        <taxon>Basidiomycota</taxon>
        <taxon>Pucciniomycotina</taxon>
        <taxon>Pucciniomycetes</taxon>
        <taxon>Pucciniales</taxon>
        <taxon>Pucciniaceae</taxon>
        <taxon>Puccinia</taxon>
    </lineage>
</organism>
<feature type="compositionally biased region" description="Acidic residues" evidence="1">
    <location>
        <begin position="36"/>
        <end position="54"/>
    </location>
</feature>
<dbReference type="Proteomes" id="UP000037035">
    <property type="component" value="Unassembled WGS sequence"/>
</dbReference>
<reference evidence="2 3" key="1">
    <citation type="submission" date="2015-08" db="EMBL/GenBank/DDBJ databases">
        <title>Next Generation Sequencing and Analysis of the Genome of Puccinia sorghi L Schw, the Causal Agent of Maize Common Rust.</title>
        <authorList>
            <person name="Rochi L."/>
            <person name="Burguener G."/>
            <person name="Darino M."/>
            <person name="Turjanski A."/>
            <person name="Kreff E."/>
            <person name="Dieguez M.J."/>
            <person name="Sacco F."/>
        </authorList>
    </citation>
    <scope>NUCLEOTIDE SEQUENCE [LARGE SCALE GENOMIC DNA]</scope>
    <source>
        <strain evidence="2 3">RO10H11247</strain>
    </source>
</reference>